<dbReference type="EMBL" id="BDUD01000001">
    <property type="protein sequence ID" value="GBG19383.1"/>
    <property type="molecule type" value="Genomic_DNA"/>
</dbReference>
<dbReference type="InterPro" id="IPR008479">
    <property type="entry name" value="DUF760"/>
</dbReference>
<evidence type="ECO:0000313" key="2">
    <source>
        <dbReference type="Proteomes" id="UP000245124"/>
    </source>
</evidence>
<sequence length="115" mass="13071">MVFNPDFLNDNSEEHPNQLLSDHSEQYPNQLLKYLQHQSPDVLARIAQSASPEIKQIISQNVQGLVGMLPPENFNVQITTDRENLAGLLASAMMTGYFLRQMEQRMQLENLSNGQ</sequence>
<evidence type="ECO:0000313" key="1">
    <source>
        <dbReference type="EMBL" id="GBG19383.1"/>
    </source>
</evidence>
<dbReference type="Pfam" id="PF05542">
    <property type="entry name" value="DUF760"/>
    <property type="match status" value="1"/>
</dbReference>
<accession>A0A2R5FT59</accession>
<name>A0A2R5FT59_NOSCO</name>
<organism evidence="1 2">
    <name type="scientific">Nostoc commune NIES-4072</name>
    <dbReference type="NCBI Taxonomy" id="2005467"/>
    <lineage>
        <taxon>Bacteria</taxon>
        <taxon>Bacillati</taxon>
        <taxon>Cyanobacteriota</taxon>
        <taxon>Cyanophyceae</taxon>
        <taxon>Nostocales</taxon>
        <taxon>Nostocaceae</taxon>
        <taxon>Nostoc</taxon>
    </lineage>
</organism>
<reference evidence="1 2" key="1">
    <citation type="submission" date="2017-06" db="EMBL/GenBank/DDBJ databases">
        <title>Genome sequencing of cyanobaciteial culture collection at National Institute for Environmental Studies (NIES).</title>
        <authorList>
            <person name="Hirose Y."/>
            <person name="Shimura Y."/>
            <person name="Fujisawa T."/>
            <person name="Nakamura Y."/>
            <person name="Kawachi M."/>
        </authorList>
    </citation>
    <scope>NUCLEOTIDE SEQUENCE [LARGE SCALE GENOMIC DNA]</scope>
    <source>
        <strain evidence="1 2">NIES-4072</strain>
    </source>
</reference>
<dbReference type="Proteomes" id="UP000245124">
    <property type="component" value="Unassembled WGS sequence"/>
</dbReference>
<dbReference type="AlphaFoldDB" id="A0A2R5FT59"/>
<dbReference type="PANTHER" id="PTHR33598">
    <property type="entry name" value="OS02G0833400 PROTEIN"/>
    <property type="match status" value="1"/>
</dbReference>
<dbReference type="OrthoDB" id="461768at2"/>
<dbReference type="PANTHER" id="PTHR33598:SF2">
    <property type="entry name" value="MAR-BINDING FILAMENT-LIKE PROTEIN"/>
    <property type="match status" value="1"/>
</dbReference>
<keyword evidence="2" id="KW-1185">Reference proteome</keyword>
<evidence type="ECO:0008006" key="3">
    <source>
        <dbReference type="Google" id="ProtNLM"/>
    </source>
</evidence>
<gene>
    <name evidence="1" type="ORF">NIES4072_30500</name>
</gene>
<protein>
    <recommendedName>
        <fullName evidence="3">DUF760 domain-containing protein</fullName>
    </recommendedName>
</protein>
<dbReference type="RefSeq" id="WP_109009186.1">
    <property type="nucleotide sequence ID" value="NZ_BDUD01000001.1"/>
</dbReference>
<proteinExistence type="predicted"/>
<comment type="caution">
    <text evidence="1">The sequence shown here is derived from an EMBL/GenBank/DDBJ whole genome shotgun (WGS) entry which is preliminary data.</text>
</comment>